<name>A0A2W2H5C9_9ACTN</name>
<evidence type="ECO:0000313" key="1">
    <source>
        <dbReference type="EMBL" id="PZG55841.1"/>
    </source>
</evidence>
<evidence type="ECO:0000313" key="2">
    <source>
        <dbReference type="Proteomes" id="UP000248544"/>
    </source>
</evidence>
<keyword evidence="2" id="KW-1185">Reference proteome</keyword>
<dbReference type="AlphaFoldDB" id="A0A2W2H5C9"/>
<sequence>MPVSSTVRARCRALLRPGEAIRYIFPALSVGSPGEAHFLVTVTDTSILVISTRMFSKDQPVAVYAAHPRHTRLGPVDHSLGPVISLGGLSLEIDEEYVPVVCAADAEVFAPETLPADPLPDL</sequence>
<protein>
    <submittedName>
        <fullName evidence="1">Uncharacterized protein</fullName>
    </submittedName>
</protein>
<dbReference type="EMBL" id="POUA01000010">
    <property type="protein sequence ID" value="PZG55841.1"/>
    <property type="molecule type" value="Genomic_DNA"/>
</dbReference>
<organism evidence="1 2">
    <name type="scientific">Spongiactinospora gelatinilytica</name>
    <dbReference type="NCBI Taxonomy" id="2666298"/>
    <lineage>
        <taxon>Bacteria</taxon>
        <taxon>Bacillati</taxon>
        <taxon>Actinomycetota</taxon>
        <taxon>Actinomycetes</taxon>
        <taxon>Streptosporangiales</taxon>
        <taxon>Streptosporangiaceae</taxon>
        <taxon>Spongiactinospora</taxon>
    </lineage>
</organism>
<accession>A0A2W2H5C9</accession>
<gene>
    <name evidence="1" type="ORF">C1I98_02470</name>
</gene>
<comment type="caution">
    <text evidence="1">The sequence shown here is derived from an EMBL/GenBank/DDBJ whole genome shotgun (WGS) entry which is preliminary data.</text>
</comment>
<dbReference type="Proteomes" id="UP000248544">
    <property type="component" value="Unassembled WGS sequence"/>
</dbReference>
<proteinExistence type="predicted"/>
<reference evidence="1 2" key="1">
    <citation type="submission" date="2018-01" db="EMBL/GenBank/DDBJ databases">
        <title>Draft genome sequence of Sphaerisporangium sp. 7K107.</title>
        <authorList>
            <person name="Sahin N."/>
            <person name="Saygin H."/>
            <person name="Ay H."/>
        </authorList>
    </citation>
    <scope>NUCLEOTIDE SEQUENCE [LARGE SCALE GENOMIC DNA]</scope>
    <source>
        <strain evidence="1 2">7K107</strain>
    </source>
</reference>
<dbReference type="RefSeq" id="WP_111165409.1">
    <property type="nucleotide sequence ID" value="NZ_POUA01000010.1"/>
</dbReference>